<evidence type="ECO:0000313" key="1">
    <source>
        <dbReference type="EMBL" id="MBV6532175.1"/>
    </source>
</evidence>
<dbReference type="EMBL" id="JABUMC010000011">
    <property type="protein sequence ID" value="MBV6546847.1"/>
    <property type="molecule type" value="Genomic_DNA"/>
</dbReference>
<proteinExistence type="predicted"/>
<evidence type="ECO:0000313" key="2">
    <source>
        <dbReference type="EMBL" id="MBV6546847.1"/>
    </source>
</evidence>
<dbReference type="GeneID" id="65549560"/>
<reference evidence="2 4" key="1">
    <citation type="journal article" date="2021" name="Mol. Ecol.">
        <title>Polar bear-adapted Ursidibacter maritimus are remarkably conserved after generations in captivity.</title>
        <authorList>
            <person name="Espinosa-Gongora C."/>
            <person name="Hansen M.J."/>
            <person name="Bertelsen M.F."/>
            <person name="Bojesen A.M."/>
        </authorList>
    </citation>
    <scope>NUCLEOTIDE SEQUENCE</scope>
    <source>
        <strain evidence="2">Pb43105x</strain>
        <strain evidence="1 4">Pb43106</strain>
    </source>
</reference>
<dbReference type="Proteomes" id="UP000732858">
    <property type="component" value="Unassembled WGS sequence"/>
</dbReference>
<dbReference type="EMBL" id="JABULY010000006">
    <property type="protein sequence ID" value="MBV6532175.1"/>
    <property type="molecule type" value="Genomic_DNA"/>
</dbReference>
<organism evidence="2 3">
    <name type="scientific">Ursidibacter maritimus</name>
    <dbReference type="NCBI Taxonomy" id="1331689"/>
    <lineage>
        <taxon>Bacteria</taxon>
        <taxon>Pseudomonadati</taxon>
        <taxon>Pseudomonadota</taxon>
        <taxon>Gammaproteobacteria</taxon>
        <taxon>Pasteurellales</taxon>
        <taxon>Pasteurellaceae</taxon>
        <taxon>Ursidibacter</taxon>
    </lineage>
</organism>
<comment type="caution">
    <text evidence="2">The sequence shown here is derived from an EMBL/GenBank/DDBJ whole genome shotgun (WGS) entry which is preliminary data.</text>
</comment>
<sequence length="64" mass="6917">MAITTVVKQGSSAFVAYDGSKKLFQILAPNGVLVGYTSTSVSIKQGIMIYVYNEKGIKVDSHYV</sequence>
<dbReference type="Proteomes" id="UP001196379">
    <property type="component" value="Unassembled WGS sequence"/>
</dbReference>
<keyword evidence="4" id="KW-1185">Reference proteome</keyword>
<gene>
    <name evidence="1" type="ORF">HT657_08575</name>
    <name evidence="2" type="ORF">HT672_06055</name>
</gene>
<dbReference type="RefSeq" id="WP_157403634.1">
    <property type="nucleotide sequence ID" value="NZ_JABULY010000006.1"/>
</dbReference>
<protein>
    <submittedName>
        <fullName evidence="2">Uncharacterized protein</fullName>
    </submittedName>
</protein>
<accession>A0A949T779</accession>
<evidence type="ECO:0000313" key="3">
    <source>
        <dbReference type="Proteomes" id="UP000732858"/>
    </source>
</evidence>
<dbReference type="OrthoDB" id="7065136at2"/>
<name>A0A949T779_9PAST</name>
<evidence type="ECO:0000313" key="4">
    <source>
        <dbReference type="Proteomes" id="UP001196379"/>
    </source>
</evidence>
<dbReference type="AlphaFoldDB" id="A0A949T779"/>